<comment type="caution">
    <text evidence="1">The sequence shown here is derived from an EMBL/GenBank/DDBJ whole genome shotgun (WGS) entry which is preliminary data.</text>
</comment>
<evidence type="ECO:0000313" key="2">
    <source>
        <dbReference type="Proteomes" id="UP000076587"/>
    </source>
</evidence>
<dbReference type="Proteomes" id="UP000076587">
    <property type="component" value="Unassembled WGS sequence"/>
</dbReference>
<name>A0A162AHU7_9GAMM</name>
<gene>
    <name evidence="1" type="ORF">N482_06250</name>
</gene>
<protein>
    <submittedName>
        <fullName evidence="1">Uncharacterized protein</fullName>
    </submittedName>
</protein>
<reference evidence="1 2" key="1">
    <citation type="submission" date="2013-07" db="EMBL/GenBank/DDBJ databases">
        <title>Comparative Genomic and Metabolomic Analysis of Twelve Strains of Pseudoalteromonas luteoviolacea.</title>
        <authorList>
            <person name="Vynne N.G."/>
            <person name="Mansson M."/>
            <person name="Gram L."/>
        </authorList>
    </citation>
    <scope>NUCLEOTIDE SEQUENCE [LARGE SCALE GENOMIC DNA]</scope>
    <source>
        <strain evidence="1 2">NCIMB 1942</strain>
    </source>
</reference>
<organism evidence="1 2">
    <name type="scientific">Pseudoalteromonas luteoviolacea NCIMB 1942</name>
    <dbReference type="NCBI Taxonomy" id="1365253"/>
    <lineage>
        <taxon>Bacteria</taxon>
        <taxon>Pseudomonadati</taxon>
        <taxon>Pseudomonadota</taxon>
        <taxon>Gammaproteobacteria</taxon>
        <taxon>Alteromonadales</taxon>
        <taxon>Pseudoalteromonadaceae</taxon>
        <taxon>Pseudoalteromonas</taxon>
    </lineage>
</organism>
<dbReference type="PATRIC" id="fig|1365253.3.peg.1486"/>
<accession>A0A162AHU7</accession>
<dbReference type="EMBL" id="AUXT01000124">
    <property type="protein sequence ID" value="KZN50169.1"/>
    <property type="molecule type" value="Genomic_DNA"/>
</dbReference>
<sequence length="36" mass="3860">MLTLHIIAGSLLLFGIGALSFAKGKTKHRWSGSLFS</sequence>
<dbReference type="AlphaFoldDB" id="A0A162AHU7"/>
<evidence type="ECO:0000313" key="1">
    <source>
        <dbReference type="EMBL" id="KZN50169.1"/>
    </source>
</evidence>
<proteinExistence type="predicted"/>